<keyword evidence="9 12" id="KW-0505">Motor protein</keyword>
<dbReference type="InterPro" id="IPR001752">
    <property type="entry name" value="Kinesin_motor_dom"/>
</dbReference>
<feature type="coiled-coil region" evidence="13">
    <location>
        <begin position="744"/>
        <end position="771"/>
    </location>
</feature>
<evidence type="ECO:0000313" key="17">
    <source>
        <dbReference type="Proteomes" id="UP000198372"/>
    </source>
</evidence>
<feature type="region of interest" description="Disordered" evidence="14">
    <location>
        <begin position="122"/>
        <end position="147"/>
    </location>
</feature>
<dbReference type="GO" id="GO:0005634">
    <property type="term" value="C:nucleus"/>
    <property type="evidence" value="ECO:0007669"/>
    <property type="project" value="TreeGrafter"/>
</dbReference>
<protein>
    <submittedName>
        <fullName evidence="16">BQ2448_1763 protein</fullName>
    </submittedName>
</protein>
<evidence type="ECO:0000259" key="15">
    <source>
        <dbReference type="PROSITE" id="PS50067"/>
    </source>
</evidence>
<evidence type="ECO:0000256" key="1">
    <source>
        <dbReference type="ARBA" id="ARBA00004245"/>
    </source>
</evidence>
<dbReference type="PANTHER" id="PTHR47970">
    <property type="entry name" value="KINESIN-LIKE PROTEIN KIF11"/>
    <property type="match status" value="1"/>
</dbReference>
<evidence type="ECO:0000313" key="16">
    <source>
        <dbReference type="EMBL" id="SCV70369.1"/>
    </source>
</evidence>
<feature type="compositionally biased region" description="Basic and acidic residues" evidence="14">
    <location>
        <begin position="1133"/>
        <end position="1153"/>
    </location>
</feature>
<dbReference type="InterPro" id="IPR036961">
    <property type="entry name" value="Kinesin_motor_dom_sf"/>
</dbReference>
<evidence type="ECO:0000256" key="13">
    <source>
        <dbReference type="SAM" id="Coils"/>
    </source>
</evidence>
<feature type="compositionally biased region" description="Low complexity" evidence="14">
    <location>
        <begin position="41"/>
        <end position="63"/>
    </location>
</feature>
<reference evidence="17" key="1">
    <citation type="submission" date="2016-09" db="EMBL/GenBank/DDBJ databases">
        <authorList>
            <person name="Jeantristanb JTB J.-T."/>
            <person name="Ricardo R."/>
        </authorList>
    </citation>
    <scope>NUCLEOTIDE SEQUENCE [LARGE SCALE GENOMIC DNA]</scope>
</reference>
<dbReference type="GO" id="GO:0008017">
    <property type="term" value="F:microtubule binding"/>
    <property type="evidence" value="ECO:0007669"/>
    <property type="project" value="InterPro"/>
</dbReference>
<feature type="compositionally biased region" description="Acidic residues" evidence="14">
    <location>
        <begin position="1154"/>
        <end position="1167"/>
    </location>
</feature>
<keyword evidence="10" id="KW-0206">Cytoskeleton</keyword>
<name>A0A238FC57_9BASI</name>
<feature type="region of interest" description="Disordered" evidence="14">
    <location>
        <begin position="1133"/>
        <end position="1197"/>
    </location>
</feature>
<keyword evidence="11" id="KW-0131">Cell cycle</keyword>
<feature type="domain" description="Kinesin motor" evidence="15">
    <location>
        <begin position="87"/>
        <end position="475"/>
    </location>
</feature>
<dbReference type="InterPro" id="IPR027417">
    <property type="entry name" value="P-loop_NTPase"/>
</dbReference>
<gene>
    <name evidence="16" type="ORF">BQ2448_1763</name>
</gene>
<evidence type="ECO:0000256" key="12">
    <source>
        <dbReference type="PROSITE-ProRule" id="PRU00283"/>
    </source>
</evidence>
<evidence type="ECO:0000256" key="7">
    <source>
        <dbReference type="ARBA" id="ARBA00022840"/>
    </source>
</evidence>
<evidence type="ECO:0000256" key="2">
    <source>
        <dbReference type="ARBA" id="ARBA00022490"/>
    </source>
</evidence>
<evidence type="ECO:0000256" key="10">
    <source>
        <dbReference type="ARBA" id="ARBA00023212"/>
    </source>
</evidence>
<keyword evidence="4" id="KW-0493">Microtubule</keyword>
<dbReference type="Pfam" id="PF00225">
    <property type="entry name" value="Kinesin"/>
    <property type="match status" value="1"/>
</dbReference>
<dbReference type="EMBL" id="FMSP01000005">
    <property type="protein sequence ID" value="SCV70369.1"/>
    <property type="molecule type" value="Genomic_DNA"/>
</dbReference>
<keyword evidence="17" id="KW-1185">Reference proteome</keyword>
<evidence type="ECO:0000256" key="6">
    <source>
        <dbReference type="ARBA" id="ARBA00022776"/>
    </source>
</evidence>
<dbReference type="SMART" id="SM00129">
    <property type="entry name" value="KISc"/>
    <property type="match status" value="1"/>
</dbReference>
<feature type="binding site" evidence="12">
    <location>
        <begin position="201"/>
        <end position="208"/>
    </location>
    <ligand>
        <name>ATP</name>
        <dbReference type="ChEBI" id="CHEBI:30616"/>
    </ligand>
</feature>
<feature type="region of interest" description="Disordered" evidence="14">
    <location>
        <begin position="41"/>
        <end position="84"/>
    </location>
</feature>
<dbReference type="InterPro" id="IPR019821">
    <property type="entry name" value="Kinesin_motor_CS"/>
</dbReference>
<evidence type="ECO:0000256" key="8">
    <source>
        <dbReference type="ARBA" id="ARBA00023054"/>
    </source>
</evidence>
<keyword evidence="7 12" id="KW-0067">ATP-binding</keyword>
<dbReference type="PANTHER" id="PTHR47970:SF12">
    <property type="entry name" value="KINESIN FAMILY MEMBER 11"/>
    <property type="match status" value="1"/>
</dbReference>
<comment type="subcellular location">
    <subcellularLocation>
        <location evidence="1">Cytoplasm</location>
        <location evidence="1">Cytoskeleton</location>
    </subcellularLocation>
</comment>
<dbReference type="PROSITE" id="PS50067">
    <property type="entry name" value="KINESIN_MOTOR_2"/>
    <property type="match status" value="1"/>
</dbReference>
<evidence type="ECO:0000256" key="3">
    <source>
        <dbReference type="ARBA" id="ARBA00022618"/>
    </source>
</evidence>
<dbReference type="Proteomes" id="UP000198372">
    <property type="component" value="Unassembled WGS sequence"/>
</dbReference>
<dbReference type="AlphaFoldDB" id="A0A238FC57"/>
<dbReference type="GO" id="GO:0008574">
    <property type="term" value="F:plus-end-directed microtubule motor activity"/>
    <property type="evidence" value="ECO:0007669"/>
    <property type="project" value="TreeGrafter"/>
</dbReference>
<dbReference type="Gene3D" id="3.40.850.10">
    <property type="entry name" value="Kinesin motor domain"/>
    <property type="match status" value="1"/>
</dbReference>
<proteinExistence type="inferred from homology"/>
<feature type="region of interest" description="Disordered" evidence="14">
    <location>
        <begin position="1"/>
        <end position="27"/>
    </location>
</feature>
<dbReference type="PROSITE" id="PS00411">
    <property type="entry name" value="KINESIN_MOTOR_1"/>
    <property type="match status" value="1"/>
</dbReference>
<keyword evidence="8 13" id="KW-0175">Coiled coil</keyword>
<accession>A0A238FC57</accession>
<dbReference type="InterPro" id="IPR047149">
    <property type="entry name" value="KIF11-like"/>
</dbReference>
<dbReference type="GO" id="GO:0072686">
    <property type="term" value="C:mitotic spindle"/>
    <property type="evidence" value="ECO:0007669"/>
    <property type="project" value="TreeGrafter"/>
</dbReference>
<keyword evidence="6" id="KW-0498">Mitosis</keyword>
<dbReference type="GO" id="GO:0051301">
    <property type="term" value="P:cell division"/>
    <property type="evidence" value="ECO:0007669"/>
    <property type="project" value="UniProtKB-KW"/>
</dbReference>
<dbReference type="SUPFAM" id="SSF52540">
    <property type="entry name" value="P-loop containing nucleoside triphosphate hydrolases"/>
    <property type="match status" value="1"/>
</dbReference>
<dbReference type="GO" id="GO:0000073">
    <property type="term" value="P:initial mitotic spindle pole body separation"/>
    <property type="evidence" value="ECO:0007669"/>
    <property type="project" value="UniProtKB-ARBA"/>
</dbReference>
<keyword evidence="5 12" id="KW-0547">Nucleotide-binding</keyword>
<dbReference type="GO" id="GO:0005876">
    <property type="term" value="C:spindle microtubule"/>
    <property type="evidence" value="ECO:0007669"/>
    <property type="project" value="TreeGrafter"/>
</dbReference>
<dbReference type="GO" id="GO:0005524">
    <property type="term" value="F:ATP binding"/>
    <property type="evidence" value="ECO:0007669"/>
    <property type="project" value="UniProtKB-UniRule"/>
</dbReference>
<dbReference type="OrthoDB" id="3176171at2759"/>
<dbReference type="FunFam" id="3.40.850.10:FF:000051">
    <property type="entry name" value="Kinesin-like protein bimC"/>
    <property type="match status" value="1"/>
</dbReference>
<comment type="similarity">
    <text evidence="12">Belongs to the TRAFAC class myosin-kinesin ATPase superfamily. Kinesin family.</text>
</comment>
<feature type="compositionally biased region" description="Low complexity" evidence="14">
    <location>
        <begin position="128"/>
        <end position="147"/>
    </location>
</feature>
<feature type="compositionally biased region" description="Polar residues" evidence="14">
    <location>
        <begin position="1"/>
        <end position="20"/>
    </location>
</feature>
<organism evidence="16 17">
    <name type="scientific">Microbotryum intermedium</name>
    <dbReference type="NCBI Taxonomy" id="269621"/>
    <lineage>
        <taxon>Eukaryota</taxon>
        <taxon>Fungi</taxon>
        <taxon>Dikarya</taxon>
        <taxon>Basidiomycota</taxon>
        <taxon>Pucciniomycotina</taxon>
        <taxon>Microbotryomycetes</taxon>
        <taxon>Microbotryales</taxon>
        <taxon>Microbotryaceae</taxon>
        <taxon>Microbotryum</taxon>
    </lineage>
</organism>
<evidence type="ECO:0000256" key="4">
    <source>
        <dbReference type="ARBA" id="ARBA00022701"/>
    </source>
</evidence>
<sequence>MSSFSRRPNHGLANSTTSGSLLRRPGSALGLHRPLNLVHTSAVPSTSSSNSALNGSTASSLNSPTTSGRPDTIKTLKPPASGEAEHNINVVVRVRGPSSAEEAAKEPLVAKVDGLRSPTVTLINPNASTSSSSSSSATTPTPSLPSTKTYDFGFRPANDKSEPVGNVFGPDADQVMLYNDVAKPILDQVLQGYNCTIFAYGQTGTGKTYTMEGDLSVTNGYSISPQAGIIPRTLYSLFAKLSEDQSEFSVKCSFLELYNEELRDLNALDYTDPEATTSTMNNSKTAQAPGGLKIQEDGKTGVIVQGLEETMIKTAEEGIKVLKRGSDRRQVAATKCNDRSSRSHSIFTITIHVKENSARTGGEDLLKVGKLNLVDLAGSENVGRSGATNGRAREAGNINASLLALGRVINKLVEKVPGAKNGEKTHIPYRDSKLTRLLQDSLGGRTKTTIIAAISPVNFDETISTLDYASKAKSIQNRPEVNQRMSKNLLLSQYASEIERLKQDLVATRQQNGIHFSAESWEILSAEQEAARVGLSESRRALELCEARVDAVKDQYEMSLRLVGMREKELKQAAVVLDEVRDEVRSLMKCLEERTLELDAATLLGEARERSRQGWRDTARVAVDHVSLLYDKVERKTKVEQDNLVIVSTGEKALTTRTKSLAKSLTSFAQAHDGIVLHGKKRLADTIERGRQATESTVAYVDQQSAAMNERAQAALDLMGRLDATGGQFSSAVETSREELAAALMQSSKDLEATSRKANELQRQVALLRAEASRRLLTVQKVAEPVRALQADLAPTLKNDANALRSAQELEQAYFDSAATRTDHLRHFEATCQLEERESFALETDEVVDALTRQLSGVLSSAYVERFITPLQDRLRGWSNRHFTAREAHSSQLQKELEALQADTKKLTEDRATMLDALIESNELVSKQVEQCARAAGVAAQRRQKELVKLSGSVEDSLKSCLTEVHARGEEHIGSLRLTNERLATASAEYQSDSSECQAKLDEEVTALVEEAGESLVKVAQAHEVTRDMYSEELMTAREDVSDSHPPVHSACSPLDAPFSSQLKALSSSATDLVSSSSSTISQIQKDVKMYLASSYGQDVPTGATPLRRHWAPEAVPQLDGTPSRVIDRLRRAQQDHNSDRKAQGSPVRHHEPEYEEEEEREDLVEEDNYRAPTPPSVEETSAVLEASPLSPINLNPRKRNTMLDVKVHVPLQVLESSNLNLRTSRSRRRG</sequence>
<dbReference type="STRING" id="269621.A0A238FC57"/>
<evidence type="ECO:0000256" key="11">
    <source>
        <dbReference type="ARBA" id="ARBA00023306"/>
    </source>
</evidence>
<dbReference type="PRINTS" id="PR00380">
    <property type="entry name" value="KINESINHEAVY"/>
</dbReference>
<evidence type="ECO:0000256" key="5">
    <source>
        <dbReference type="ARBA" id="ARBA00022741"/>
    </source>
</evidence>
<evidence type="ECO:0000256" key="14">
    <source>
        <dbReference type="SAM" id="MobiDB-lite"/>
    </source>
</evidence>
<evidence type="ECO:0000256" key="9">
    <source>
        <dbReference type="ARBA" id="ARBA00023175"/>
    </source>
</evidence>
<keyword evidence="3" id="KW-0132">Cell division</keyword>
<keyword evidence="2" id="KW-0963">Cytoplasm</keyword>
<dbReference type="GO" id="GO:0007018">
    <property type="term" value="P:microtubule-based movement"/>
    <property type="evidence" value="ECO:0007669"/>
    <property type="project" value="InterPro"/>
</dbReference>